<protein>
    <recommendedName>
        <fullName evidence="3">CDP-glycerol:poly(Glycerophosphate) glycerophosphotransferase</fullName>
    </recommendedName>
</protein>
<proteinExistence type="predicted"/>
<dbReference type="STRING" id="579138.Zymop_1383"/>
<dbReference type="SUPFAM" id="SSF53756">
    <property type="entry name" value="UDP-Glycosyltransferase/glycogen phosphorylase"/>
    <property type="match status" value="1"/>
</dbReference>
<dbReference type="InterPro" id="IPR043148">
    <property type="entry name" value="TagF_C"/>
</dbReference>
<dbReference type="Proteomes" id="UP000000491">
    <property type="component" value="Chromosome"/>
</dbReference>
<accession>F8EV55</accession>
<dbReference type="KEGG" id="zmp:Zymop_1383"/>
<dbReference type="Gene3D" id="3.40.50.12580">
    <property type="match status" value="1"/>
</dbReference>
<dbReference type="RefSeq" id="WP_013934662.1">
    <property type="nucleotide sequence ID" value="NC_015709.1"/>
</dbReference>
<dbReference type="PATRIC" id="fig|579138.3.peg.1466"/>
<dbReference type="AlphaFoldDB" id="F8EV55"/>
<sequence length="403" mass="46126">MAVPPIKIAFLFNHDQAHQIAHALPTALALMRIAPEMEVIIATTNDKLTAEIRRLAAKLGMPHLPVLELQLRKPFTRFLAQALEKFLPAKKLSIYHDNLNFFRSLDILVVAEKTSLILKSRYHLNHLKIIHTRHGAGDRAVGFDKASALFDHVLVSGPKIQDRLIQEAGVSPDKISVIGYPKFSLLPDKPPLLPMQANGRPTVLYNPHPAPHLSSWYQHGRQILEYFLKSDRYNLIFAPHVMLFHRPFVLTIDQLRFSMPGRIAKKYWKAPNIHIDLGSPASNNMTYTSAADIYLGDVSSQIYEFLYRPRPCIFINSHQVDWQDDPNYLHWKTGDVISDVQEELDKALELSFERQQSIYKPVQQALFNQSFNLTDEPSEDRAAKAILKIAHQIEEERYPRKLG</sequence>
<evidence type="ECO:0000313" key="2">
    <source>
        <dbReference type="Proteomes" id="UP000000491"/>
    </source>
</evidence>
<evidence type="ECO:0000313" key="1">
    <source>
        <dbReference type="EMBL" id="AEI38273.1"/>
    </source>
</evidence>
<name>F8EV55_ZYMMT</name>
<gene>
    <name evidence="1" type="ordered locus">Zymop_1383</name>
</gene>
<reference evidence="1 2" key="1">
    <citation type="journal article" date="2011" name="J. Bacteriol.">
        <title>Genome sequence of the ethanol-producing Zymomonas mobilis subsp. pomaceae lectotype strain ATCC 29192.</title>
        <authorList>
            <person name="Kouvelis V.N."/>
            <person name="Davenport K.W."/>
            <person name="Brettin T.S."/>
            <person name="Bruce D."/>
            <person name="Detter C."/>
            <person name="Han C.S."/>
            <person name="Nolan M."/>
            <person name="Tapia R."/>
            <person name="Damoulaki A."/>
            <person name="Kyrpides N.C."/>
            <person name="Typas M.A."/>
            <person name="Pappas K.M."/>
        </authorList>
    </citation>
    <scope>NUCLEOTIDE SEQUENCE [LARGE SCALE GENOMIC DNA]</scope>
    <source>
        <strain evidence="2">ATCC 29192 / DSM 22645 / JCM 10191 / CCUG 17912 / NBRC 13757 / NCIMB 11200 / NRRL B-4491 / Barker I</strain>
    </source>
</reference>
<evidence type="ECO:0008006" key="3">
    <source>
        <dbReference type="Google" id="ProtNLM"/>
    </source>
</evidence>
<organism evidence="1 2">
    <name type="scientific">Zymomonas mobilis subsp. pomaceae (strain ATCC 29192 / DSM 22645 / JCM 10191 / CCUG 17912 / NBRC 13757 / NCIMB 11200 / NRRL B-4491 / Barker I)</name>
    <dbReference type="NCBI Taxonomy" id="579138"/>
    <lineage>
        <taxon>Bacteria</taxon>
        <taxon>Pseudomonadati</taxon>
        <taxon>Pseudomonadota</taxon>
        <taxon>Alphaproteobacteria</taxon>
        <taxon>Sphingomonadales</taxon>
        <taxon>Zymomonadaceae</taxon>
        <taxon>Zymomonas</taxon>
    </lineage>
</organism>
<dbReference type="EMBL" id="CP002865">
    <property type="protein sequence ID" value="AEI38273.1"/>
    <property type="molecule type" value="Genomic_DNA"/>
</dbReference>
<dbReference type="eggNOG" id="COG1887">
    <property type="taxonomic scope" value="Bacteria"/>
</dbReference>
<dbReference type="HOGENOM" id="CLU_062404_0_0_5"/>